<reference evidence="1" key="1">
    <citation type="journal article" date="2020" name="mSystems">
        <title>Genome- and Community-Level Interaction Insights into Carbon Utilization and Element Cycling Functions of Hydrothermarchaeota in Hydrothermal Sediment.</title>
        <authorList>
            <person name="Zhou Z."/>
            <person name="Liu Y."/>
            <person name="Xu W."/>
            <person name="Pan J."/>
            <person name="Luo Z.H."/>
            <person name="Li M."/>
        </authorList>
    </citation>
    <scope>NUCLEOTIDE SEQUENCE [LARGE SCALE GENOMIC DNA]</scope>
    <source>
        <strain evidence="1">SpSt-757</strain>
    </source>
</reference>
<proteinExistence type="predicted"/>
<accession>A0A7V3JA87</accession>
<gene>
    <name evidence="1" type="ORF">ENV41_03460</name>
</gene>
<dbReference type="AlphaFoldDB" id="A0A7V3JA87"/>
<name>A0A7V3JA87_UNCC3</name>
<evidence type="ECO:0000313" key="1">
    <source>
        <dbReference type="EMBL" id="HFZ09171.1"/>
    </source>
</evidence>
<dbReference type="EMBL" id="DTGG01000113">
    <property type="protein sequence ID" value="HFZ09171.1"/>
    <property type="molecule type" value="Genomic_DNA"/>
</dbReference>
<sequence>MKIGLNRDDGKVDVLGDSGWVENTVTNDGLNNYIAASVGAVAGSKQFLYMVLATQTAAVSATATSLSGEVANRKAVSASTIATGTFQATASWSSSDITTQYTIGAVGMYNTSSGGTLGAGQTFATSVWATNQNVSATYQLRFS</sequence>
<organism evidence="1">
    <name type="scientific">candidate division CPR3 bacterium</name>
    <dbReference type="NCBI Taxonomy" id="2268181"/>
    <lineage>
        <taxon>Bacteria</taxon>
        <taxon>Bacteria division CPR3</taxon>
    </lineage>
</organism>
<protein>
    <submittedName>
        <fullName evidence="1">Uncharacterized protein</fullName>
    </submittedName>
</protein>
<comment type="caution">
    <text evidence="1">The sequence shown here is derived from an EMBL/GenBank/DDBJ whole genome shotgun (WGS) entry which is preliminary data.</text>
</comment>